<dbReference type="EMBL" id="KZ821262">
    <property type="protein sequence ID" value="PYH41587.1"/>
    <property type="molecule type" value="Genomic_DNA"/>
</dbReference>
<dbReference type="AlphaFoldDB" id="A0A318Z5G1"/>
<keyword evidence="3" id="KW-1185">Reference proteome</keyword>
<feature type="compositionally biased region" description="Polar residues" evidence="1">
    <location>
        <begin position="24"/>
        <end position="37"/>
    </location>
</feature>
<name>A0A318Z5G1_9EURO</name>
<dbReference type="Proteomes" id="UP000248349">
    <property type="component" value="Unassembled WGS sequence"/>
</dbReference>
<gene>
    <name evidence="2" type="ORF">BP01DRAFT_305322</name>
</gene>
<accession>A0A318Z5G1</accession>
<evidence type="ECO:0000256" key="1">
    <source>
        <dbReference type="SAM" id="MobiDB-lite"/>
    </source>
</evidence>
<feature type="compositionally biased region" description="Polar residues" evidence="1">
    <location>
        <begin position="114"/>
        <end position="126"/>
    </location>
</feature>
<dbReference type="RefSeq" id="XP_025427569.1">
    <property type="nucleotide sequence ID" value="XM_025572192.1"/>
</dbReference>
<feature type="region of interest" description="Disordered" evidence="1">
    <location>
        <begin position="1"/>
        <end position="38"/>
    </location>
</feature>
<feature type="region of interest" description="Disordered" evidence="1">
    <location>
        <begin position="110"/>
        <end position="133"/>
    </location>
</feature>
<protein>
    <submittedName>
        <fullName evidence="2">Uncharacterized protein</fullName>
    </submittedName>
</protein>
<proteinExistence type="predicted"/>
<organism evidence="2 3">
    <name type="scientific">Aspergillus saccharolyticus JOP 1030-1</name>
    <dbReference type="NCBI Taxonomy" id="1450539"/>
    <lineage>
        <taxon>Eukaryota</taxon>
        <taxon>Fungi</taxon>
        <taxon>Dikarya</taxon>
        <taxon>Ascomycota</taxon>
        <taxon>Pezizomycotina</taxon>
        <taxon>Eurotiomycetes</taxon>
        <taxon>Eurotiomycetidae</taxon>
        <taxon>Eurotiales</taxon>
        <taxon>Aspergillaceae</taxon>
        <taxon>Aspergillus</taxon>
        <taxon>Aspergillus subgen. Circumdati</taxon>
    </lineage>
</organism>
<evidence type="ECO:0000313" key="2">
    <source>
        <dbReference type="EMBL" id="PYH41587.1"/>
    </source>
</evidence>
<sequence length="250" mass="27598">MPVSSHPPTMNPTVEEVEDESKPSPGSGNSDTAQQPLSWAEVCSQHESLLASHLALLQQVQGEVPSNGDASRLVSNMLERTKKLMMQFKVIKGKFVKNLGAEKISRAGPADLDMTSSHQEGDSSGNDLRAKGRTKRARTECNERESAIPLAAAQAVLPEHPRHHKRKRLIKVQSGDEVDVRNITPVSIETEDISEEVQRRLAIREEQRRKRSTAKVEKRKRDSMTSTGSAASPGAVTRHPRKKMRAMDSA</sequence>
<reference evidence="2 3" key="1">
    <citation type="submission" date="2016-12" db="EMBL/GenBank/DDBJ databases">
        <title>The genomes of Aspergillus section Nigri reveals drivers in fungal speciation.</title>
        <authorList>
            <consortium name="DOE Joint Genome Institute"/>
            <person name="Vesth T.C."/>
            <person name="Nybo J."/>
            <person name="Theobald S."/>
            <person name="Brandl J."/>
            <person name="Frisvad J.C."/>
            <person name="Nielsen K.F."/>
            <person name="Lyhne E.K."/>
            <person name="Kogle M.E."/>
            <person name="Kuo A."/>
            <person name="Riley R."/>
            <person name="Clum A."/>
            <person name="Nolan M."/>
            <person name="Lipzen A."/>
            <person name="Salamov A."/>
            <person name="Henrissat B."/>
            <person name="Wiebenga A."/>
            <person name="De Vries R.P."/>
            <person name="Grigoriev I.V."/>
            <person name="Mortensen U.H."/>
            <person name="Andersen M.R."/>
            <person name="Baker S.E."/>
        </authorList>
    </citation>
    <scope>NUCLEOTIDE SEQUENCE [LARGE SCALE GENOMIC DNA]</scope>
    <source>
        <strain evidence="2 3">JOP 1030-1</strain>
    </source>
</reference>
<feature type="compositionally biased region" description="Basic and acidic residues" evidence="1">
    <location>
        <begin position="202"/>
        <end position="223"/>
    </location>
</feature>
<evidence type="ECO:0000313" key="3">
    <source>
        <dbReference type="Proteomes" id="UP000248349"/>
    </source>
</evidence>
<dbReference type="GeneID" id="37073420"/>
<feature type="compositionally biased region" description="Polar residues" evidence="1">
    <location>
        <begin position="1"/>
        <end position="12"/>
    </location>
</feature>
<feature type="region of interest" description="Disordered" evidence="1">
    <location>
        <begin position="202"/>
        <end position="250"/>
    </location>
</feature>
<dbReference type="OrthoDB" id="4509809at2759"/>